<keyword evidence="2" id="KW-1185">Reference proteome</keyword>
<name>A0ACB7S2S9_HYAAI</name>
<organism evidence="1 2">
    <name type="scientific">Hyalomma asiaticum</name>
    <name type="common">Tick</name>
    <dbReference type="NCBI Taxonomy" id="266040"/>
    <lineage>
        <taxon>Eukaryota</taxon>
        <taxon>Metazoa</taxon>
        <taxon>Ecdysozoa</taxon>
        <taxon>Arthropoda</taxon>
        <taxon>Chelicerata</taxon>
        <taxon>Arachnida</taxon>
        <taxon>Acari</taxon>
        <taxon>Parasitiformes</taxon>
        <taxon>Ixodida</taxon>
        <taxon>Ixodoidea</taxon>
        <taxon>Ixodidae</taxon>
        <taxon>Hyalomminae</taxon>
        <taxon>Hyalomma</taxon>
    </lineage>
</organism>
<dbReference type="EMBL" id="CM023486">
    <property type="protein sequence ID" value="KAH6929035.1"/>
    <property type="molecule type" value="Genomic_DNA"/>
</dbReference>
<comment type="caution">
    <text evidence="1">The sequence shown here is derived from an EMBL/GenBank/DDBJ whole genome shotgun (WGS) entry which is preliminary data.</text>
</comment>
<accession>A0ACB7S2S9</accession>
<proteinExistence type="predicted"/>
<evidence type="ECO:0000313" key="2">
    <source>
        <dbReference type="Proteomes" id="UP000821845"/>
    </source>
</evidence>
<gene>
    <name evidence="1" type="ORF">HPB50_022494</name>
</gene>
<reference evidence="1" key="1">
    <citation type="submission" date="2020-05" db="EMBL/GenBank/DDBJ databases">
        <title>Large-scale comparative analyses of tick genomes elucidate their genetic diversity and vector capacities.</title>
        <authorList>
            <person name="Jia N."/>
            <person name="Wang J."/>
            <person name="Shi W."/>
            <person name="Du L."/>
            <person name="Sun Y."/>
            <person name="Zhan W."/>
            <person name="Jiang J."/>
            <person name="Wang Q."/>
            <person name="Zhang B."/>
            <person name="Ji P."/>
            <person name="Sakyi L.B."/>
            <person name="Cui X."/>
            <person name="Yuan T."/>
            <person name="Jiang B."/>
            <person name="Yang W."/>
            <person name="Lam T.T.-Y."/>
            <person name="Chang Q."/>
            <person name="Ding S."/>
            <person name="Wang X."/>
            <person name="Zhu J."/>
            <person name="Ruan X."/>
            <person name="Zhao L."/>
            <person name="Wei J."/>
            <person name="Que T."/>
            <person name="Du C."/>
            <person name="Cheng J."/>
            <person name="Dai P."/>
            <person name="Han X."/>
            <person name="Huang E."/>
            <person name="Gao Y."/>
            <person name="Liu J."/>
            <person name="Shao H."/>
            <person name="Ye R."/>
            <person name="Li L."/>
            <person name="Wei W."/>
            <person name="Wang X."/>
            <person name="Wang C."/>
            <person name="Yang T."/>
            <person name="Huo Q."/>
            <person name="Li W."/>
            <person name="Guo W."/>
            <person name="Chen H."/>
            <person name="Zhou L."/>
            <person name="Ni X."/>
            <person name="Tian J."/>
            <person name="Zhou Y."/>
            <person name="Sheng Y."/>
            <person name="Liu T."/>
            <person name="Pan Y."/>
            <person name="Xia L."/>
            <person name="Li J."/>
            <person name="Zhao F."/>
            <person name="Cao W."/>
        </authorList>
    </citation>
    <scope>NUCLEOTIDE SEQUENCE</scope>
    <source>
        <tissue evidence="1">Larvae</tissue>
    </source>
</reference>
<dbReference type="Proteomes" id="UP000821845">
    <property type="component" value="Chromosome 6"/>
</dbReference>
<protein>
    <submittedName>
        <fullName evidence="1">Uncharacterized protein</fullName>
    </submittedName>
</protein>
<evidence type="ECO:0000313" key="1">
    <source>
        <dbReference type="EMBL" id="KAH6929035.1"/>
    </source>
</evidence>
<sequence length="1542" mass="164762">MMSKQEPKSHTGPNQVRKEYSSWSQAIYDAVLTADDNGNLNLTVDGGSDRGEFAYFSCVNFDKVNFLSGRIEDGDTILEIQGHRVAGYTRNDVLSLLNYSARNDSAVSVRCVRAGHLTKDLRQFLNTRFQKGSIDHDLQNTIRDNLYLRTVPCTTRSPREGEVNGVDYTFLTIEEFVALERSGSLLESVMLVVCTGNHYGTPKPQEEGLLLPGAHPSSEGKRRRNRSNVEAMTAKSQEPAPSPSPSQGLLQPNGAGPPRDASPGAFDLEPLPACWEKAYTEDGEPYFINHNTNTSQWHDPRLSKIRTSYDGEYGSPGSGVSTVQGNGSISGGGGCISPGSGQLATASPQGSQSSQQQLLGNSSASQPRDASPIPGVSSASPSHHHRHHPRQQSPTTSGGAGTSTSSSAVNNNRECRRPRTPPSRHSPLFPCLPCLRDQPPTNTSSPSSSEEGATPPTTAAPPPGSERVLPPPAGPSSNHRQEGGGLLMQLGGSPQQPQSSANHRPAGTITTTPTSAAAAAAALRTHHRPPPATPTTSTQDGAAAALPSSDHGSHGRLPYLFTRNPSELQGDIIHTSLVKSARGFGFTIVGADENDSEEFLQIKSIVPNGPAWADGKLRTGDVLVYVNSICVLGYTHQGVVSLFQSIPPGEMVHLQVCRGYALPFDPDDPNTEIVTTMAVTSPDDPMAHRRPRPDDYQDIYSSKSLEDLDSTESRTRPAKSMPDLSGPDRPRPQRHNSADLLSVTGGGGPDILDFSGPASPGAVAPKPQTLTVEIVKGTSGFGFTIADSAYGQKVKKILDEPRCRGLQEGDLLVEIEGRDVRGRPHTEVVQALKDCPVGQAARITLHRGGLRPAPSSPAKVKARAAKVRPSEDIFSKGSNSTFSHFALKSYHSDGYVPAYQGPYRSKTPTAELYSSREKETVVVSRPKTPLVDTRHWTSPSADTSGTASARLEQQTSVPDMDDQPAAATSSGSTSPAKPPRTEWAGQNFRDTTIRPPVNPSQQPQAQQQQQQQSPRWYSSGQADYGTTSAYGAKGNSPASQLSSPIVEERPALLTPTQKDWSSLPPNDGLPQGRGWSYSSPDYGYTRLPSHQSPGLRSPLSSLTQQLNSSHLSSGGSPYYGLYGPSAMESPSFTQDNLSGRKHSTSFEHEQPVTSATMRPGTDTHATDAVDLVVTLHRQESGFGFRIVGGTEEGSQVSIGHIVPGGAADLDGRLMTGDEIVFVDGQNVLHASHHHVVQLMGAAALNGCVTLGLRRKARSLVDSPHRLNNCEVTYPYNVTVMRHENEGFGFVIISSVGKAGSTIGRIIENSPAERCGQLHVGDRILAVNGISILDMHHGEIVNLIKVSGLSVVLTIGPPLDDTSSNASVSQRGEEMGGTRGPEPPGSSGAAMDGSGGEYHSVELQRGVRGFGFSIRGGREFHSMPLFVLRIADQGPGPALRKTADVCFDQVGDQILEVNGINTKNMTHADAINIIRQGGNTVRLLVKRTRKVPSPLVVESPPTLLHPGMSGLLNGPLSQSSPRSSSQVNSAPQQKDWYNWNMDT</sequence>